<organism evidence="1 2">
    <name type="scientific">Triparma retinervis</name>
    <dbReference type="NCBI Taxonomy" id="2557542"/>
    <lineage>
        <taxon>Eukaryota</taxon>
        <taxon>Sar</taxon>
        <taxon>Stramenopiles</taxon>
        <taxon>Ochrophyta</taxon>
        <taxon>Bolidophyceae</taxon>
        <taxon>Parmales</taxon>
        <taxon>Triparmaceae</taxon>
        <taxon>Triparma</taxon>
    </lineage>
</organism>
<name>A0A9W6ZZN8_9STRA</name>
<reference evidence="1" key="1">
    <citation type="submission" date="2022-07" db="EMBL/GenBank/DDBJ databases">
        <title>Genome analysis of Parmales, a sister group of diatoms, reveals the evolutionary specialization of diatoms from phago-mixotrophs to photoautotrophs.</title>
        <authorList>
            <person name="Ban H."/>
            <person name="Sato S."/>
            <person name="Yoshikawa S."/>
            <person name="Kazumasa Y."/>
            <person name="Nakamura Y."/>
            <person name="Ichinomiya M."/>
            <person name="Saitoh K."/>
            <person name="Sato N."/>
            <person name="Blanc-Mathieu R."/>
            <person name="Endo H."/>
            <person name="Kuwata A."/>
            <person name="Ogata H."/>
        </authorList>
    </citation>
    <scope>NUCLEOTIDE SEQUENCE</scope>
</reference>
<keyword evidence="2" id="KW-1185">Reference proteome</keyword>
<protein>
    <submittedName>
        <fullName evidence="1">Uncharacterized protein</fullName>
    </submittedName>
</protein>
<gene>
    <name evidence="1" type="ORF">TrRE_jg13422</name>
</gene>
<proteinExistence type="predicted"/>
<dbReference type="AlphaFoldDB" id="A0A9W6ZZN8"/>
<feature type="non-terminal residue" evidence="1">
    <location>
        <position position="1"/>
    </location>
</feature>
<accession>A0A9W6ZZN8</accession>
<dbReference type="EMBL" id="BRXZ01003661">
    <property type="protein sequence ID" value="GMH59409.1"/>
    <property type="molecule type" value="Genomic_DNA"/>
</dbReference>
<dbReference type="Proteomes" id="UP001165082">
    <property type="component" value="Unassembled WGS sequence"/>
</dbReference>
<sequence>SLTNKPLQTHLHESTWSLPPLGTVSVTLDPVRISSLSDFGSLPVVAARVLAAEEGRDGVDEATLLYSSVLGGGGYLVRYGTRGKRPKVVSSSFTIVGDGGDGGGGILAVCQSMGKEGGDEGDVLGGIVKEFRLVGLPKQ</sequence>
<dbReference type="OrthoDB" id="2020701at2759"/>
<evidence type="ECO:0000313" key="1">
    <source>
        <dbReference type="EMBL" id="GMH59409.1"/>
    </source>
</evidence>
<evidence type="ECO:0000313" key="2">
    <source>
        <dbReference type="Proteomes" id="UP001165082"/>
    </source>
</evidence>
<comment type="caution">
    <text evidence="1">The sequence shown here is derived from an EMBL/GenBank/DDBJ whole genome shotgun (WGS) entry which is preliminary data.</text>
</comment>